<organism evidence="1 2">
    <name type="scientific">Sinimarinibacterium thermocellulolyticum</name>
    <dbReference type="NCBI Taxonomy" id="3170016"/>
    <lineage>
        <taxon>Bacteria</taxon>
        <taxon>Pseudomonadati</taxon>
        <taxon>Pseudomonadota</taxon>
        <taxon>Gammaproteobacteria</taxon>
        <taxon>Nevskiales</taxon>
        <taxon>Nevskiaceae</taxon>
        <taxon>Sinimarinibacterium</taxon>
    </lineage>
</organism>
<evidence type="ECO:0000313" key="2">
    <source>
        <dbReference type="Proteomes" id="UP001465331"/>
    </source>
</evidence>
<reference evidence="1 2" key="1">
    <citation type="submission" date="2024-06" db="EMBL/GenBank/DDBJ databases">
        <authorList>
            <person name="Li Z."/>
            <person name="Jiang Y."/>
        </authorList>
    </citation>
    <scope>NUCLEOTIDE SEQUENCE [LARGE SCALE GENOMIC DNA]</scope>
    <source>
        <strain evidence="1 2">HSW-8</strain>
    </source>
</reference>
<proteinExistence type="predicted"/>
<keyword evidence="2" id="KW-1185">Reference proteome</keyword>
<dbReference type="EMBL" id="JBEPIJ010000001">
    <property type="protein sequence ID" value="MES0872421.1"/>
    <property type="molecule type" value="Genomic_DNA"/>
</dbReference>
<gene>
    <name evidence="1" type="ORF">ABSH63_00115</name>
</gene>
<dbReference type="Proteomes" id="UP001465331">
    <property type="component" value="Unassembled WGS sequence"/>
</dbReference>
<accession>A0ABV2A5D0</accession>
<protein>
    <submittedName>
        <fullName evidence="1">Uncharacterized protein</fullName>
    </submittedName>
</protein>
<evidence type="ECO:0000313" key="1">
    <source>
        <dbReference type="EMBL" id="MES0872421.1"/>
    </source>
</evidence>
<name>A0ABV2A5D0_9GAMM</name>
<sequence length="149" mass="16055">MVWIELALLLAATALSAVAWQRNLALAGAIATHADRLRRSGVLLIELRRRIEQQQRIAETQQLAETAVEAGTEAVRRIHFGIAAIPFGILGALAVTRDAARVVRQSHDVIADAVYGTIRGINKLTGQAARGALGIHDPDRTPLRAADDE</sequence>
<comment type="caution">
    <text evidence="1">The sequence shown here is derived from an EMBL/GenBank/DDBJ whole genome shotgun (WGS) entry which is preliminary data.</text>
</comment>
<dbReference type="RefSeq" id="WP_352886286.1">
    <property type="nucleotide sequence ID" value="NZ_JBEPIJ010000001.1"/>
</dbReference>